<evidence type="ECO:0000313" key="1">
    <source>
        <dbReference type="EMBL" id="KAK4021506.1"/>
    </source>
</evidence>
<sequence length="154" mass="17471">MDVRFETGFQDDELVIATCVHPKFKLDWIQDETDVRSYSKMAVIQEMENNEVSATCDRDPLDFPSKNTATLDELELFFIDKDKCLAMLDKYPRVKNSLGVLLVGRLHDTQQYTTALNSTNNTTATQNHYTGLPLWPAIDGLLRPLTSGQSGRVR</sequence>
<dbReference type="EMBL" id="JAOYFB010000036">
    <property type="protein sequence ID" value="KAK4021506.1"/>
    <property type="molecule type" value="Genomic_DNA"/>
</dbReference>
<dbReference type="Proteomes" id="UP001234178">
    <property type="component" value="Unassembled WGS sequence"/>
</dbReference>
<reference evidence="1 2" key="1">
    <citation type="journal article" date="2023" name="Nucleic Acids Res.">
        <title>The hologenome of Daphnia magna reveals possible DNA methylation and microbiome-mediated evolution of the host genome.</title>
        <authorList>
            <person name="Chaturvedi A."/>
            <person name="Li X."/>
            <person name="Dhandapani V."/>
            <person name="Marshall H."/>
            <person name="Kissane S."/>
            <person name="Cuenca-Cambronero M."/>
            <person name="Asole G."/>
            <person name="Calvet F."/>
            <person name="Ruiz-Romero M."/>
            <person name="Marangio P."/>
            <person name="Guigo R."/>
            <person name="Rago D."/>
            <person name="Mirbahai L."/>
            <person name="Eastwood N."/>
            <person name="Colbourne J.K."/>
            <person name="Zhou J."/>
            <person name="Mallon E."/>
            <person name="Orsini L."/>
        </authorList>
    </citation>
    <scope>NUCLEOTIDE SEQUENCE [LARGE SCALE GENOMIC DNA]</scope>
    <source>
        <strain evidence="1">LRV0_1</strain>
    </source>
</reference>
<keyword evidence="2" id="KW-1185">Reference proteome</keyword>
<comment type="caution">
    <text evidence="1">The sequence shown here is derived from an EMBL/GenBank/DDBJ whole genome shotgun (WGS) entry which is preliminary data.</text>
</comment>
<name>A0ABR0A8P1_9CRUS</name>
<accession>A0ABR0A8P1</accession>
<gene>
    <name evidence="1" type="ORF">OUZ56_003421</name>
</gene>
<protein>
    <submittedName>
        <fullName evidence="1">Uncharacterized protein</fullName>
    </submittedName>
</protein>
<evidence type="ECO:0000313" key="2">
    <source>
        <dbReference type="Proteomes" id="UP001234178"/>
    </source>
</evidence>
<organism evidence="1 2">
    <name type="scientific">Daphnia magna</name>
    <dbReference type="NCBI Taxonomy" id="35525"/>
    <lineage>
        <taxon>Eukaryota</taxon>
        <taxon>Metazoa</taxon>
        <taxon>Ecdysozoa</taxon>
        <taxon>Arthropoda</taxon>
        <taxon>Crustacea</taxon>
        <taxon>Branchiopoda</taxon>
        <taxon>Diplostraca</taxon>
        <taxon>Cladocera</taxon>
        <taxon>Anomopoda</taxon>
        <taxon>Daphniidae</taxon>
        <taxon>Daphnia</taxon>
    </lineage>
</organism>
<proteinExistence type="predicted"/>